<gene>
    <name evidence="5" type="ORF">FFLO_02549</name>
</gene>
<feature type="compositionally biased region" description="Low complexity" evidence="4">
    <location>
        <begin position="447"/>
        <end position="464"/>
    </location>
</feature>
<accession>A0A8K0NRN6</accession>
<dbReference type="InterPro" id="IPR045159">
    <property type="entry name" value="DCAF7-like"/>
</dbReference>
<dbReference type="PANTHER" id="PTHR19919">
    <property type="entry name" value="WD REPEAT CONTAINING PROTEIN"/>
    <property type="match status" value="1"/>
</dbReference>
<evidence type="ECO:0000256" key="2">
    <source>
        <dbReference type="ARBA" id="ARBA00022737"/>
    </source>
</evidence>
<dbReference type="SUPFAM" id="SSF50978">
    <property type="entry name" value="WD40 repeat-like"/>
    <property type="match status" value="1"/>
</dbReference>
<evidence type="ECO:0000256" key="4">
    <source>
        <dbReference type="SAM" id="MobiDB-lite"/>
    </source>
</evidence>
<dbReference type="InterPro" id="IPR015943">
    <property type="entry name" value="WD40/YVTN_repeat-like_dom_sf"/>
</dbReference>
<keyword evidence="1 3" id="KW-0853">WD repeat</keyword>
<protein>
    <recommendedName>
        <fullName evidence="7">WD40-repeat-containing domain protein</fullName>
    </recommendedName>
</protein>
<feature type="repeat" description="WD" evidence="3">
    <location>
        <begin position="254"/>
        <end position="296"/>
    </location>
</feature>
<sequence>MTEPRSPVREPEVLFYDAPFQLYGLGFSNSSSHPSRAAVTSFIPTSSSNKIQIIDRRAYDQDYEDQDDDDRANYGYNSSNNNNKKPQAKPDYNLLAQASHPFPPTRVTWEPRPSTNSSSSSSRLTNTGTGERQTELLATTGDALRVWEVETSVDGWGEPNDVGDGGSEDDEDGDRFGYRRDRDRARVGYGGRQGEKVRLRERSKLTNGKVPANQVPPLTSFSWSDHSPNLLVTSSIDTTCTLWDIHTSTALTQLIAHDRAVHDVSFLPHSSDVFVSVGSDGSLRAFDLRALEHSTILYEDPGNKPLMRVEFGKKEQHYLGVFGMGEEAVQVLDMRSPGVPVVELRGHKKGRDGAVNAIAWGCEGRASAGGAGWLASCGDDAQVLLYDCTQPLPYPQSSSNPSSAASSPANFTPPPPAAVQGKSGTAPGKSSSSTHLYPTKSGASTPGAGQSRAASRGGTSSSTQPAVVPKRYPVRAWNNQLDGFLSSSQVGSAELNNLAWGCEGQNGQGVWLGVVGGRRLSCLRF</sequence>
<evidence type="ECO:0000313" key="5">
    <source>
        <dbReference type="EMBL" id="KAG7561994.1"/>
    </source>
</evidence>
<evidence type="ECO:0000256" key="1">
    <source>
        <dbReference type="ARBA" id="ARBA00022574"/>
    </source>
</evidence>
<keyword evidence="6" id="KW-1185">Reference proteome</keyword>
<dbReference type="InterPro" id="IPR001680">
    <property type="entry name" value="WD40_rpt"/>
</dbReference>
<feature type="compositionally biased region" description="Acidic residues" evidence="4">
    <location>
        <begin position="61"/>
        <end position="70"/>
    </location>
</feature>
<dbReference type="AlphaFoldDB" id="A0A8K0NRN6"/>
<evidence type="ECO:0000313" key="6">
    <source>
        <dbReference type="Proteomes" id="UP000812966"/>
    </source>
</evidence>
<dbReference type="InterPro" id="IPR036322">
    <property type="entry name" value="WD40_repeat_dom_sf"/>
</dbReference>
<dbReference type="EMBL" id="JABELV010000041">
    <property type="protein sequence ID" value="KAG7561994.1"/>
    <property type="molecule type" value="Genomic_DNA"/>
</dbReference>
<dbReference type="Pfam" id="PF00400">
    <property type="entry name" value="WD40"/>
    <property type="match status" value="3"/>
</dbReference>
<name>A0A8K0NRN6_9TREE</name>
<feature type="compositionally biased region" description="Low complexity" evidence="4">
    <location>
        <begin position="111"/>
        <end position="130"/>
    </location>
</feature>
<organism evidence="5 6">
    <name type="scientific">Filobasidium floriforme</name>
    <dbReference type="NCBI Taxonomy" id="5210"/>
    <lineage>
        <taxon>Eukaryota</taxon>
        <taxon>Fungi</taxon>
        <taxon>Dikarya</taxon>
        <taxon>Basidiomycota</taxon>
        <taxon>Agaricomycotina</taxon>
        <taxon>Tremellomycetes</taxon>
        <taxon>Filobasidiales</taxon>
        <taxon>Filobasidiaceae</taxon>
        <taxon>Filobasidium</taxon>
    </lineage>
</organism>
<dbReference type="PROSITE" id="PS50082">
    <property type="entry name" value="WD_REPEATS_2"/>
    <property type="match status" value="1"/>
</dbReference>
<feature type="region of interest" description="Disordered" evidence="4">
    <location>
        <begin position="55"/>
        <end position="177"/>
    </location>
</feature>
<feature type="compositionally biased region" description="Low complexity" evidence="4">
    <location>
        <begin position="395"/>
        <end position="410"/>
    </location>
</feature>
<keyword evidence="2" id="KW-0677">Repeat</keyword>
<evidence type="ECO:0008006" key="7">
    <source>
        <dbReference type="Google" id="ProtNLM"/>
    </source>
</evidence>
<feature type="region of interest" description="Disordered" evidence="4">
    <location>
        <begin position="395"/>
        <end position="467"/>
    </location>
</feature>
<dbReference type="SMART" id="SM00320">
    <property type="entry name" value="WD40"/>
    <property type="match status" value="4"/>
</dbReference>
<reference evidence="5" key="1">
    <citation type="submission" date="2020-04" db="EMBL/GenBank/DDBJ databases">
        <title>Analysis of mating type loci in Filobasidium floriforme.</title>
        <authorList>
            <person name="Nowrousian M."/>
        </authorList>
    </citation>
    <scope>NUCLEOTIDE SEQUENCE</scope>
    <source>
        <strain evidence="5">CBS 6242</strain>
    </source>
</reference>
<evidence type="ECO:0000256" key="3">
    <source>
        <dbReference type="PROSITE-ProRule" id="PRU00221"/>
    </source>
</evidence>
<proteinExistence type="predicted"/>
<dbReference type="Gene3D" id="2.130.10.10">
    <property type="entry name" value="YVTN repeat-like/Quinoprotein amine dehydrogenase"/>
    <property type="match status" value="1"/>
</dbReference>
<feature type="compositionally biased region" description="Polar residues" evidence="4">
    <location>
        <begin position="428"/>
        <end position="444"/>
    </location>
</feature>
<comment type="caution">
    <text evidence="5">The sequence shown here is derived from an EMBL/GenBank/DDBJ whole genome shotgun (WGS) entry which is preliminary data.</text>
</comment>
<dbReference type="Proteomes" id="UP000812966">
    <property type="component" value="Unassembled WGS sequence"/>
</dbReference>
<feature type="compositionally biased region" description="Low complexity" evidence="4">
    <location>
        <begin position="73"/>
        <end position="83"/>
    </location>
</feature>